<keyword evidence="2" id="KW-0238">DNA-binding</keyword>
<dbReference type="Pfam" id="PF13545">
    <property type="entry name" value="HTH_Crp_2"/>
    <property type="match status" value="1"/>
</dbReference>
<dbReference type="Proteomes" id="UP000031928">
    <property type="component" value="Plasmid pCmarinum1"/>
</dbReference>
<reference evidence="6 7" key="1">
    <citation type="submission" date="2014-05" db="EMBL/GenBank/DDBJ databases">
        <title>Complete genome sequence of Corynebacterium marinum DSM 44953.</title>
        <authorList>
            <person name="Schaffert L."/>
            <person name="Albersmeier A."/>
            <person name="Kalinowski J."/>
            <person name="Ruckert C."/>
        </authorList>
    </citation>
    <scope>NUCLEOTIDE SEQUENCE [LARGE SCALE GENOMIC DNA]</scope>
    <source>
        <strain evidence="6 7">DSM 44953</strain>
        <plasmid evidence="6 7">pCmarinum1</plasmid>
    </source>
</reference>
<evidence type="ECO:0000256" key="1">
    <source>
        <dbReference type="ARBA" id="ARBA00023015"/>
    </source>
</evidence>
<dbReference type="PROSITE" id="PS51063">
    <property type="entry name" value="HTH_CRP_2"/>
    <property type="match status" value="1"/>
</dbReference>
<dbReference type="GO" id="GO:0005829">
    <property type="term" value="C:cytosol"/>
    <property type="evidence" value="ECO:0007669"/>
    <property type="project" value="TreeGrafter"/>
</dbReference>
<dbReference type="SMART" id="SM00419">
    <property type="entry name" value="HTH_CRP"/>
    <property type="match status" value="1"/>
</dbReference>
<dbReference type="InterPro" id="IPR012318">
    <property type="entry name" value="HTH_CRP"/>
</dbReference>
<accession>A0A0B6TX86</accession>
<dbReference type="PANTHER" id="PTHR24567">
    <property type="entry name" value="CRP FAMILY TRANSCRIPTIONAL REGULATORY PROTEIN"/>
    <property type="match status" value="1"/>
</dbReference>
<evidence type="ECO:0000256" key="2">
    <source>
        <dbReference type="ARBA" id="ARBA00023125"/>
    </source>
</evidence>
<keyword evidence="7" id="KW-1185">Reference proteome</keyword>
<dbReference type="InterPro" id="IPR036388">
    <property type="entry name" value="WH-like_DNA-bd_sf"/>
</dbReference>
<sequence length="249" mass="27030">MGLMARNPVRHNCAQPHQCSLDVRMQVMARSPLTKELGPQQHRELDQHLTSWAWAAGDPILLAGEQTQGSYMVASGRARITRDTIDGREITVDIAAPGDVIGPLHTHSSPATDSAWAIETTCALYLPAEALAEVVDAYPQLALAIMRMQQDQLARSRERETAQATSTVEQRVAAALQHLDAKLGQIRQDGSSLLQVRLRRNDVAGMAGTTVESASRAMARMKKTGVIDSGREWIAITNHQALADLVAGL</sequence>
<evidence type="ECO:0000259" key="4">
    <source>
        <dbReference type="PROSITE" id="PS50042"/>
    </source>
</evidence>
<dbReference type="SMART" id="SM00100">
    <property type="entry name" value="cNMP"/>
    <property type="match status" value="1"/>
</dbReference>
<dbReference type="Gene3D" id="2.60.120.10">
    <property type="entry name" value="Jelly Rolls"/>
    <property type="match status" value="1"/>
</dbReference>
<dbReference type="GO" id="GO:0003700">
    <property type="term" value="F:DNA-binding transcription factor activity"/>
    <property type="evidence" value="ECO:0007669"/>
    <property type="project" value="TreeGrafter"/>
</dbReference>
<name>A0A0B6TX86_9CORY</name>
<dbReference type="CDD" id="cd00038">
    <property type="entry name" value="CAP_ED"/>
    <property type="match status" value="1"/>
</dbReference>
<dbReference type="EMBL" id="CP007792">
    <property type="protein sequence ID" value="AJK70185.1"/>
    <property type="molecule type" value="Genomic_DNA"/>
</dbReference>
<dbReference type="PANTHER" id="PTHR24567:SF28">
    <property type="entry name" value="LISTERIOLYSIN REGULATORY PROTEIN"/>
    <property type="match status" value="1"/>
</dbReference>
<dbReference type="AlphaFoldDB" id="A0A0B6TX86"/>
<keyword evidence="6" id="KW-0614">Plasmid</keyword>
<dbReference type="InterPro" id="IPR000595">
    <property type="entry name" value="cNMP-bd_dom"/>
</dbReference>
<dbReference type="HOGENOM" id="CLU_075053_3_1_11"/>
<organism evidence="6 7">
    <name type="scientific">Corynebacterium marinum DSM 44953</name>
    <dbReference type="NCBI Taxonomy" id="1224162"/>
    <lineage>
        <taxon>Bacteria</taxon>
        <taxon>Bacillati</taxon>
        <taxon>Actinomycetota</taxon>
        <taxon>Actinomycetes</taxon>
        <taxon>Mycobacteriales</taxon>
        <taxon>Corynebacteriaceae</taxon>
        <taxon>Corynebacterium</taxon>
    </lineage>
</organism>
<keyword evidence="3" id="KW-0804">Transcription</keyword>
<dbReference type="SUPFAM" id="SSF46785">
    <property type="entry name" value="Winged helix' DNA-binding domain"/>
    <property type="match status" value="1"/>
</dbReference>
<dbReference type="InterPro" id="IPR014710">
    <property type="entry name" value="RmlC-like_jellyroll"/>
</dbReference>
<keyword evidence="1" id="KW-0805">Transcription regulation</keyword>
<dbReference type="PROSITE" id="PS50042">
    <property type="entry name" value="CNMP_BINDING_3"/>
    <property type="match status" value="1"/>
</dbReference>
<dbReference type="InterPro" id="IPR018490">
    <property type="entry name" value="cNMP-bd_dom_sf"/>
</dbReference>
<evidence type="ECO:0000313" key="7">
    <source>
        <dbReference type="Proteomes" id="UP000031928"/>
    </source>
</evidence>
<evidence type="ECO:0000313" key="6">
    <source>
        <dbReference type="EMBL" id="AJK70185.1"/>
    </source>
</evidence>
<evidence type="ECO:0008006" key="8">
    <source>
        <dbReference type="Google" id="ProtNLM"/>
    </source>
</evidence>
<dbReference type="Pfam" id="PF00027">
    <property type="entry name" value="cNMP_binding"/>
    <property type="match status" value="1"/>
</dbReference>
<feature type="domain" description="Cyclic nucleotide-binding" evidence="4">
    <location>
        <begin position="33"/>
        <end position="104"/>
    </location>
</feature>
<feature type="domain" description="HTH crp-type" evidence="5">
    <location>
        <begin position="166"/>
        <end position="240"/>
    </location>
</feature>
<evidence type="ECO:0000256" key="3">
    <source>
        <dbReference type="ARBA" id="ARBA00023163"/>
    </source>
</evidence>
<proteinExistence type="predicted"/>
<gene>
    <name evidence="6" type="ORF">B840_13085</name>
</gene>
<dbReference type="InterPro" id="IPR050397">
    <property type="entry name" value="Env_Response_Regulators"/>
</dbReference>
<dbReference type="InterPro" id="IPR036390">
    <property type="entry name" value="WH_DNA-bd_sf"/>
</dbReference>
<geneLocation type="plasmid" evidence="6 7">
    <name>pCmarinum1</name>
</geneLocation>
<dbReference type="GO" id="GO:0003677">
    <property type="term" value="F:DNA binding"/>
    <property type="evidence" value="ECO:0007669"/>
    <property type="project" value="UniProtKB-KW"/>
</dbReference>
<dbReference type="SUPFAM" id="SSF51206">
    <property type="entry name" value="cAMP-binding domain-like"/>
    <property type="match status" value="1"/>
</dbReference>
<dbReference type="Gene3D" id="1.10.10.10">
    <property type="entry name" value="Winged helix-like DNA-binding domain superfamily/Winged helix DNA-binding domain"/>
    <property type="match status" value="1"/>
</dbReference>
<dbReference type="KEGG" id="cmq:B840_13085"/>
<evidence type="ECO:0000259" key="5">
    <source>
        <dbReference type="PROSITE" id="PS51063"/>
    </source>
</evidence>
<protein>
    <recommendedName>
        <fullName evidence="8">Crp/Fnr family transcriptional regulator</fullName>
    </recommendedName>
</protein>